<keyword evidence="4" id="KW-1185">Reference proteome</keyword>
<dbReference type="EMBL" id="JALHLF010000010">
    <property type="protein sequence ID" value="MCJ2182045.1"/>
    <property type="molecule type" value="Genomic_DNA"/>
</dbReference>
<dbReference type="InterPro" id="IPR036388">
    <property type="entry name" value="WH-like_DNA-bd_sf"/>
</dbReference>
<dbReference type="Proteomes" id="UP001162881">
    <property type="component" value="Unassembled WGS sequence"/>
</dbReference>
<dbReference type="SUPFAM" id="SSF46894">
    <property type="entry name" value="C-terminal effector domain of the bipartite response regulators"/>
    <property type="match status" value="1"/>
</dbReference>
<gene>
    <name evidence="3" type="ORF">MTR62_04910</name>
</gene>
<keyword evidence="1" id="KW-0472">Membrane</keyword>
<sequence>MKADASVNERAKPVVERDILEEYSSVFEKLTDKQHEVLGLVADNFTSKEIAFELGISESAVNQRIEAVRARTGNPPRAELARVYRKFVQGGPEAETAPDEPALSISSKIFAPQIPQVSHGLMARQRDQQDGGGESYLIGSVASLDARSPWRFAETQPPIVPEVLDGSNAGLSRIAAIVIIAGGMLLVMIVGLGVLRALSDLG</sequence>
<dbReference type="InterPro" id="IPR016032">
    <property type="entry name" value="Sig_transdc_resp-reg_C-effctor"/>
</dbReference>
<evidence type="ECO:0000313" key="3">
    <source>
        <dbReference type="EMBL" id="MCJ2182045.1"/>
    </source>
</evidence>
<keyword evidence="1" id="KW-0812">Transmembrane</keyword>
<keyword evidence="1" id="KW-1133">Transmembrane helix</keyword>
<organism evidence="3 4">
    <name type="scientific">Novosphingobium organovorum</name>
    <dbReference type="NCBI Taxonomy" id="2930092"/>
    <lineage>
        <taxon>Bacteria</taxon>
        <taxon>Pseudomonadati</taxon>
        <taxon>Pseudomonadota</taxon>
        <taxon>Alphaproteobacteria</taxon>
        <taxon>Sphingomonadales</taxon>
        <taxon>Sphingomonadaceae</taxon>
        <taxon>Novosphingobium</taxon>
    </lineage>
</organism>
<dbReference type="InterPro" id="IPR000792">
    <property type="entry name" value="Tscrpt_reg_LuxR_C"/>
</dbReference>
<accession>A0ABT0BAF1</accession>
<name>A0ABT0BAF1_9SPHN</name>
<feature type="domain" description="HTH luxR-type" evidence="2">
    <location>
        <begin position="27"/>
        <end position="84"/>
    </location>
</feature>
<protein>
    <submittedName>
        <fullName evidence="3">Helix-turn-helix transcriptional regulator</fullName>
    </submittedName>
</protein>
<dbReference type="SMART" id="SM00421">
    <property type="entry name" value="HTH_LUXR"/>
    <property type="match status" value="1"/>
</dbReference>
<dbReference type="RefSeq" id="WP_244017559.1">
    <property type="nucleotide sequence ID" value="NZ_JALHLF010000010.1"/>
</dbReference>
<dbReference type="Pfam" id="PF08281">
    <property type="entry name" value="Sigma70_r4_2"/>
    <property type="match status" value="1"/>
</dbReference>
<dbReference type="Gene3D" id="1.10.10.10">
    <property type="entry name" value="Winged helix-like DNA-binding domain superfamily/Winged helix DNA-binding domain"/>
    <property type="match status" value="1"/>
</dbReference>
<proteinExistence type="predicted"/>
<dbReference type="InterPro" id="IPR013249">
    <property type="entry name" value="RNA_pol_sigma70_r4_t2"/>
</dbReference>
<feature type="transmembrane region" description="Helical" evidence="1">
    <location>
        <begin position="174"/>
        <end position="198"/>
    </location>
</feature>
<reference evidence="3" key="1">
    <citation type="submission" date="2022-03" db="EMBL/GenBank/DDBJ databases">
        <title>Identification of a novel bacterium isolated from mangrove sediments.</title>
        <authorList>
            <person name="Pan X."/>
        </authorList>
    </citation>
    <scope>NUCLEOTIDE SEQUENCE</scope>
    <source>
        <strain evidence="3">B1949</strain>
    </source>
</reference>
<evidence type="ECO:0000256" key="1">
    <source>
        <dbReference type="SAM" id="Phobius"/>
    </source>
</evidence>
<comment type="caution">
    <text evidence="3">The sequence shown here is derived from an EMBL/GenBank/DDBJ whole genome shotgun (WGS) entry which is preliminary data.</text>
</comment>
<evidence type="ECO:0000259" key="2">
    <source>
        <dbReference type="SMART" id="SM00421"/>
    </source>
</evidence>
<dbReference type="CDD" id="cd06170">
    <property type="entry name" value="LuxR_C_like"/>
    <property type="match status" value="1"/>
</dbReference>
<evidence type="ECO:0000313" key="4">
    <source>
        <dbReference type="Proteomes" id="UP001162881"/>
    </source>
</evidence>